<evidence type="ECO:0000313" key="1">
    <source>
        <dbReference type="EMBL" id="KAF2464836.1"/>
    </source>
</evidence>
<evidence type="ECO:0000313" key="2">
    <source>
        <dbReference type="Proteomes" id="UP000799755"/>
    </source>
</evidence>
<keyword evidence="2" id="KW-1185">Reference proteome</keyword>
<dbReference type="Proteomes" id="UP000799755">
    <property type="component" value="Unassembled WGS sequence"/>
</dbReference>
<comment type="caution">
    <text evidence="1">The sequence shown here is derived from an EMBL/GenBank/DDBJ whole genome shotgun (WGS) entry which is preliminary data.</text>
</comment>
<reference evidence="1" key="1">
    <citation type="journal article" date="2020" name="Stud. Mycol.">
        <title>101 Dothideomycetes genomes: a test case for predicting lifestyles and emergence of pathogens.</title>
        <authorList>
            <person name="Haridas S."/>
            <person name="Albert R."/>
            <person name="Binder M."/>
            <person name="Bloem J."/>
            <person name="Labutti K."/>
            <person name="Salamov A."/>
            <person name="Andreopoulos B."/>
            <person name="Baker S."/>
            <person name="Barry K."/>
            <person name="Bills G."/>
            <person name="Bluhm B."/>
            <person name="Cannon C."/>
            <person name="Castanera R."/>
            <person name="Culley D."/>
            <person name="Daum C."/>
            <person name="Ezra D."/>
            <person name="Gonzalez J."/>
            <person name="Henrissat B."/>
            <person name="Kuo A."/>
            <person name="Liang C."/>
            <person name="Lipzen A."/>
            <person name="Lutzoni F."/>
            <person name="Magnuson J."/>
            <person name="Mondo S."/>
            <person name="Nolan M."/>
            <person name="Ohm R."/>
            <person name="Pangilinan J."/>
            <person name="Park H.-J."/>
            <person name="Ramirez L."/>
            <person name="Alfaro M."/>
            <person name="Sun H."/>
            <person name="Tritt A."/>
            <person name="Yoshinaga Y."/>
            <person name="Zwiers L.-H."/>
            <person name="Turgeon B."/>
            <person name="Goodwin S."/>
            <person name="Spatafora J."/>
            <person name="Crous P."/>
            <person name="Grigoriev I."/>
        </authorList>
    </citation>
    <scope>NUCLEOTIDE SEQUENCE</scope>
    <source>
        <strain evidence="1">ATCC 200398</strain>
    </source>
</reference>
<sequence>MPSLLATRDPVGDVKDTFSSWDKCMAKTYCKWPVIVGIVVGSLIILSIVFCVARCICCGAECACCCLRCCSCCTPSSRRSGHKRMNSAAPPAYPPSYPAAPPSDTRPVNQQYRSHAAPSFAPAPPPPPLPAPAPAPAPASAPLHKVAPEPERPQYARFDSSKPVNEDALPAMPSWNEARSVHVEETVMPEKKGDMEMDRLNQNGSVIDSTVTAAAAVGGPRRSPARSPVQRSPTQDSYGFPPGYQANSLAGGPPHRSPQSSPLPYGRQYGEHQDNYRGGSPAQSLSPVYVAGGGYAQNQSYGHRSPNQNNNQPYDRPNARPSPPNNGGGVGQGYGYSVNSREIVEMPSPGLHRNDTFGLPPSAKSNSPGYALASTRSEPPAAYPGQQTYEAAEPSYPGQQSYQAYQPASEPQYSGLARKPVDGSWKEV</sequence>
<gene>
    <name evidence="1" type="ORF">BDR25DRAFT_241235</name>
</gene>
<protein>
    <submittedName>
        <fullName evidence="1">Uncharacterized protein</fullName>
    </submittedName>
</protein>
<dbReference type="EMBL" id="MU003533">
    <property type="protein sequence ID" value="KAF2464836.1"/>
    <property type="molecule type" value="Genomic_DNA"/>
</dbReference>
<proteinExistence type="predicted"/>
<name>A0ACB6QD43_9PLEO</name>
<organism evidence="1 2">
    <name type="scientific">Lindgomyces ingoldianus</name>
    <dbReference type="NCBI Taxonomy" id="673940"/>
    <lineage>
        <taxon>Eukaryota</taxon>
        <taxon>Fungi</taxon>
        <taxon>Dikarya</taxon>
        <taxon>Ascomycota</taxon>
        <taxon>Pezizomycotina</taxon>
        <taxon>Dothideomycetes</taxon>
        <taxon>Pleosporomycetidae</taxon>
        <taxon>Pleosporales</taxon>
        <taxon>Lindgomycetaceae</taxon>
        <taxon>Lindgomyces</taxon>
    </lineage>
</organism>
<accession>A0ACB6QD43</accession>